<protein>
    <submittedName>
        <fullName evidence="2">Uncharacterized protein</fullName>
    </submittedName>
</protein>
<feature type="compositionally biased region" description="Pro residues" evidence="1">
    <location>
        <begin position="1"/>
        <end position="14"/>
    </location>
</feature>
<feature type="region of interest" description="Disordered" evidence="1">
    <location>
        <begin position="1"/>
        <end position="77"/>
    </location>
</feature>
<organism evidence="2 3">
    <name type="scientific">Aspergillus ellipticus CBS 707.79</name>
    <dbReference type="NCBI Taxonomy" id="1448320"/>
    <lineage>
        <taxon>Eukaryota</taxon>
        <taxon>Fungi</taxon>
        <taxon>Dikarya</taxon>
        <taxon>Ascomycota</taxon>
        <taxon>Pezizomycotina</taxon>
        <taxon>Eurotiomycetes</taxon>
        <taxon>Eurotiomycetidae</taxon>
        <taxon>Eurotiales</taxon>
        <taxon>Aspergillaceae</taxon>
        <taxon>Aspergillus</taxon>
        <taxon>Aspergillus subgen. Circumdati</taxon>
    </lineage>
</organism>
<feature type="compositionally biased region" description="Polar residues" evidence="1">
    <location>
        <begin position="32"/>
        <end position="66"/>
    </location>
</feature>
<dbReference type="AlphaFoldDB" id="A0A319DHC0"/>
<gene>
    <name evidence="2" type="ORF">BO71DRAFT_469888</name>
</gene>
<evidence type="ECO:0000313" key="3">
    <source>
        <dbReference type="Proteomes" id="UP000247810"/>
    </source>
</evidence>
<sequence length="239" mass="25233">MAPPPNTSNTPPQPTASQSTSTAAATPPSTTCPRTWRSQSTSSAPRHARCTTSATRGTRPSSTTRARSPLDDDPVLGGRCEVATFSQRESDRASSLLSSFGNDLSNIPEFGGGNCQDWVAGAVAVLEAAGVGVGCGEGGFWKGMVNRSAKEIKQACVASGRTWVDGPNRRFEGDPDARFAEGGEGEGRVVGRLRDNPVLRERMRGLVGNHNSEEGSNGVIPERPFYVSSPFFSRMDGDA</sequence>
<reference evidence="2 3" key="1">
    <citation type="submission" date="2018-02" db="EMBL/GenBank/DDBJ databases">
        <title>The genomes of Aspergillus section Nigri reveals drivers in fungal speciation.</title>
        <authorList>
            <consortium name="DOE Joint Genome Institute"/>
            <person name="Vesth T.C."/>
            <person name="Nybo J."/>
            <person name="Theobald S."/>
            <person name="Brandl J."/>
            <person name="Frisvad J.C."/>
            <person name="Nielsen K.F."/>
            <person name="Lyhne E.K."/>
            <person name="Kogle M.E."/>
            <person name="Kuo A."/>
            <person name="Riley R."/>
            <person name="Clum A."/>
            <person name="Nolan M."/>
            <person name="Lipzen A."/>
            <person name="Salamov A."/>
            <person name="Henrissat B."/>
            <person name="Wiebenga A."/>
            <person name="De vries R.P."/>
            <person name="Grigoriev I.V."/>
            <person name="Mortensen U.H."/>
            <person name="Andersen M.R."/>
            <person name="Baker S.E."/>
        </authorList>
    </citation>
    <scope>NUCLEOTIDE SEQUENCE [LARGE SCALE GENOMIC DNA]</scope>
    <source>
        <strain evidence="2 3">CBS 707.79</strain>
    </source>
</reference>
<dbReference type="Proteomes" id="UP000247810">
    <property type="component" value="Unassembled WGS sequence"/>
</dbReference>
<dbReference type="EMBL" id="KZ825832">
    <property type="protein sequence ID" value="PYH96856.1"/>
    <property type="molecule type" value="Genomic_DNA"/>
</dbReference>
<evidence type="ECO:0000256" key="1">
    <source>
        <dbReference type="SAM" id="MobiDB-lite"/>
    </source>
</evidence>
<evidence type="ECO:0000313" key="2">
    <source>
        <dbReference type="EMBL" id="PYH96856.1"/>
    </source>
</evidence>
<feature type="compositionally biased region" description="Low complexity" evidence="1">
    <location>
        <begin position="15"/>
        <end position="31"/>
    </location>
</feature>
<dbReference type="VEuPathDB" id="FungiDB:BO71DRAFT_469888"/>
<dbReference type="OrthoDB" id="4412761at2759"/>
<accession>A0A319DHC0</accession>
<name>A0A319DHC0_9EURO</name>
<keyword evidence="3" id="KW-1185">Reference proteome</keyword>
<proteinExistence type="predicted"/>